<dbReference type="InterPro" id="IPR015424">
    <property type="entry name" value="PyrdxlP-dep_Trfase"/>
</dbReference>
<dbReference type="InterPro" id="IPR024169">
    <property type="entry name" value="SP_NH2Trfase/AEP_transaminase"/>
</dbReference>
<evidence type="ECO:0000256" key="6">
    <source>
        <dbReference type="ARBA" id="ARBA00049460"/>
    </source>
</evidence>
<dbReference type="EMBL" id="CP058952">
    <property type="protein sequence ID" value="QLI82585.1"/>
    <property type="molecule type" value="Genomic_DNA"/>
</dbReference>
<gene>
    <name evidence="7" type="primary">phnW</name>
    <name evidence="11" type="ORF">HZU75_14200</name>
</gene>
<feature type="domain" description="Aminotransferase class V" evidence="10">
    <location>
        <begin position="60"/>
        <end position="307"/>
    </location>
</feature>
<keyword evidence="2 7" id="KW-0032">Aminotransferase</keyword>
<dbReference type="RefSeq" id="WP_180306661.1">
    <property type="nucleotide sequence ID" value="NZ_CP058952.1"/>
</dbReference>
<proteinExistence type="inferred from homology"/>
<sequence length="366" mass="38943">MLQAPLLLTPGPLTTSLATRTAMLKDWGSWDGDFNALTASVCADLLAIANGGDSHCCIPLQGSGTFAVEAAIGTLLPRDGHMLVLANGAYGERMAKIVSTMGRKVSVLRWPDGTPVDPIAVRSALSSDDSISHVGVIHCETATGLLNPLDAIAQAVAAQGRALIVDAMSSFGALDIDLQRQPIAAVIAASGKCLEGVPGMGFVIAQRAAIALAKGNSNSLALDLADQYDYLQRTGQWRFTPPTHVVAALRAALDQYLAEGGRPVRLARYQANAEVLITRLQAAGLRLFLQPELQAPIIMTFYAPAHPDYRFATFYQAMRERGFLLYPGKLTEVETFRVGCIGAIESAALEQAAHAIVDVLNQHGWL</sequence>
<dbReference type="PANTHER" id="PTHR42778">
    <property type="entry name" value="2-AMINOETHYLPHOSPHONATE--PYRUVATE TRANSAMINASE"/>
    <property type="match status" value="1"/>
</dbReference>
<dbReference type="NCBIfam" id="TIGR03301">
    <property type="entry name" value="PhnW-AepZ"/>
    <property type="match status" value="1"/>
</dbReference>
<comment type="subunit">
    <text evidence="7">Homodimer.</text>
</comment>
<dbReference type="KEGG" id="cfon:HZU75_14200"/>
<dbReference type="EC" id="2.6.1.37" evidence="7"/>
<dbReference type="GO" id="GO:0047304">
    <property type="term" value="F:2-aminoethylphosphonate-pyruvate transaminase activity"/>
    <property type="evidence" value="ECO:0007669"/>
    <property type="project" value="UniProtKB-UniRule"/>
</dbReference>
<comment type="function">
    <text evidence="7">Involved in phosphonate degradation.</text>
</comment>
<evidence type="ECO:0000256" key="5">
    <source>
        <dbReference type="ARBA" id="ARBA00023317"/>
    </source>
</evidence>
<evidence type="ECO:0000256" key="8">
    <source>
        <dbReference type="PIRSR" id="PIRSR000524-1"/>
    </source>
</evidence>
<dbReference type="Pfam" id="PF00266">
    <property type="entry name" value="Aminotran_5"/>
    <property type="match status" value="1"/>
</dbReference>
<dbReference type="InterPro" id="IPR015421">
    <property type="entry name" value="PyrdxlP-dep_Trfase_major"/>
</dbReference>
<keyword evidence="4 7" id="KW-0663">Pyridoxal phosphate</keyword>
<evidence type="ECO:0000256" key="9">
    <source>
        <dbReference type="PIRSR" id="PIRSR000524-50"/>
    </source>
</evidence>
<dbReference type="Gene3D" id="3.90.1150.10">
    <property type="entry name" value="Aspartate Aminotransferase, domain 1"/>
    <property type="match status" value="1"/>
</dbReference>
<accession>A0A7D5ZEN7</accession>
<organism evidence="11 12">
    <name type="scientific">Chitinibacter fontanus</name>
    <dbReference type="NCBI Taxonomy" id="1737446"/>
    <lineage>
        <taxon>Bacteria</taxon>
        <taxon>Pseudomonadati</taxon>
        <taxon>Pseudomonadota</taxon>
        <taxon>Betaproteobacteria</taxon>
        <taxon>Neisseriales</taxon>
        <taxon>Chitinibacteraceae</taxon>
        <taxon>Chitinibacter</taxon>
    </lineage>
</organism>
<evidence type="ECO:0000256" key="7">
    <source>
        <dbReference type="HAMAP-Rule" id="MF_01376"/>
    </source>
</evidence>
<comment type="cofactor">
    <cofactor evidence="1 7 9">
        <name>pyridoxal 5'-phosphate</name>
        <dbReference type="ChEBI" id="CHEBI:597326"/>
    </cofactor>
</comment>
<dbReference type="PIRSF" id="PIRSF000524">
    <property type="entry name" value="SPT"/>
    <property type="match status" value="1"/>
</dbReference>
<evidence type="ECO:0000313" key="11">
    <source>
        <dbReference type="EMBL" id="QLI82585.1"/>
    </source>
</evidence>
<evidence type="ECO:0000256" key="1">
    <source>
        <dbReference type="ARBA" id="ARBA00001933"/>
    </source>
</evidence>
<dbReference type="InterPro" id="IPR012703">
    <property type="entry name" value="NH2EtPonate_pyrv_transaminase"/>
</dbReference>
<dbReference type="Proteomes" id="UP000510822">
    <property type="component" value="Chromosome"/>
</dbReference>
<keyword evidence="12" id="KW-1185">Reference proteome</keyword>
<dbReference type="PANTHER" id="PTHR42778:SF1">
    <property type="entry name" value="2-AMINOETHYLPHOSPHONATE--PYRUVATE TRANSAMINASE"/>
    <property type="match status" value="1"/>
</dbReference>
<keyword evidence="3 7" id="KW-0808">Transferase</keyword>
<dbReference type="HAMAP" id="MF_01376">
    <property type="entry name" value="PhnW_aminotrans_5"/>
    <property type="match status" value="1"/>
</dbReference>
<dbReference type="InterPro" id="IPR000192">
    <property type="entry name" value="Aminotrans_V_dom"/>
</dbReference>
<dbReference type="NCBIfam" id="NF010006">
    <property type="entry name" value="PRK13479.1"/>
    <property type="match status" value="1"/>
</dbReference>
<evidence type="ECO:0000256" key="4">
    <source>
        <dbReference type="ARBA" id="ARBA00022898"/>
    </source>
</evidence>
<dbReference type="AlphaFoldDB" id="A0A7D5ZEN7"/>
<protein>
    <recommendedName>
        <fullName evidence="7">2-aminoethylphosphonate--pyruvate transaminase</fullName>
        <ecNumber evidence="7">2.6.1.37</ecNumber>
    </recommendedName>
    <alternativeName>
        <fullName evidence="7">2-aminoethylphosphonate aminotransferase</fullName>
    </alternativeName>
    <alternativeName>
        <fullName evidence="7">AEP transaminase</fullName>
        <shortName evidence="7">AEPT</shortName>
    </alternativeName>
</protein>
<comment type="similarity">
    <text evidence="7">Belongs to the class-V pyridoxal-phosphate-dependent aminotransferase family. PhnW subfamily.</text>
</comment>
<name>A0A7D5ZEN7_9NEIS</name>
<keyword evidence="5 7" id="KW-0670">Pyruvate</keyword>
<feature type="modified residue" description="N6-(pyridoxal phosphate)lysine" evidence="7 9">
    <location>
        <position position="192"/>
    </location>
</feature>
<evidence type="ECO:0000259" key="10">
    <source>
        <dbReference type="Pfam" id="PF00266"/>
    </source>
</evidence>
<evidence type="ECO:0000256" key="2">
    <source>
        <dbReference type="ARBA" id="ARBA00022576"/>
    </source>
</evidence>
<evidence type="ECO:0000256" key="3">
    <source>
        <dbReference type="ARBA" id="ARBA00022679"/>
    </source>
</evidence>
<dbReference type="GO" id="GO:0019700">
    <property type="term" value="P:organic phosphonate catabolic process"/>
    <property type="evidence" value="ECO:0007669"/>
    <property type="project" value="UniProtKB-UniRule"/>
</dbReference>
<dbReference type="InterPro" id="IPR015422">
    <property type="entry name" value="PyrdxlP-dep_Trfase_small"/>
</dbReference>
<evidence type="ECO:0000313" key="12">
    <source>
        <dbReference type="Proteomes" id="UP000510822"/>
    </source>
</evidence>
<dbReference type="SUPFAM" id="SSF53383">
    <property type="entry name" value="PLP-dependent transferases"/>
    <property type="match status" value="1"/>
</dbReference>
<dbReference type="NCBIfam" id="TIGR02326">
    <property type="entry name" value="transamin_PhnW"/>
    <property type="match status" value="1"/>
</dbReference>
<reference evidence="11 12" key="1">
    <citation type="journal article" date="2016" name="Int. J. Syst. Evol. Microbiol.">
        <title>Chitinibacter fontanus sp. nov., isolated from a spring.</title>
        <authorList>
            <person name="Sheu S.Y."/>
            <person name="Li Y.S."/>
            <person name="Young C.C."/>
            <person name="Chen W.M."/>
        </authorList>
    </citation>
    <scope>NUCLEOTIDE SEQUENCE [LARGE SCALE GENOMIC DNA]</scope>
    <source>
        <strain evidence="11 12">STM-7</strain>
    </source>
</reference>
<dbReference type="Gene3D" id="3.40.640.10">
    <property type="entry name" value="Type I PLP-dependent aspartate aminotransferase-like (Major domain)"/>
    <property type="match status" value="1"/>
</dbReference>
<comment type="catalytic activity">
    <reaction evidence="6 7">
        <text>(2-aminoethyl)phosphonate + pyruvate = phosphonoacetaldehyde + L-alanine</text>
        <dbReference type="Rhea" id="RHEA:17021"/>
        <dbReference type="ChEBI" id="CHEBI:15361"/>
        <dbReference type="ChEBI" id="CHEBI:57418"/>
        <dbReference type="ChEBI" id="CHEBI:57972"/>
        <dbReference type="ChEBI" id="CHEBI:58383"/>
        <dbReference type="EC" id="2.6.1.37"/>
    </reaction>
</comment>
<feature type="binding site" evidence="8">
    <location>
        <position position="337"/>
    </location>
    <ligand>
        <name>substrate</name>
    </ligand>
</feature>